<protein>
    <submittedName>
        <fullName evidence="2">Chromosome 6 open reading frame 136</fullName>
    </submittedName>
</protein>
<reference evidence="2" key="2">
    <citation type="submission" date="2025-09" db="UniProtKB">
        <authorList>
            <consortium name="Ensembl"/>
        </authorList>
    </citation>
    <scope>IDENTIFICATION</scope>
</reference>
<dbReference type="Ensembl" id="ENSACCT00020019925.1">
    <property type="protein sequence ID" value="ENSACCP00020019091.1"/>
    <property type="gene ID" value="ENSACCG00020013112.1"/>
</dbReference>
<feature type="compositionally biased region" description="Pro residues" evidence="1">
    <location>
        <begin position="298"/>
        <end position="313"/>
    </location>
</feature>
<dbReference type="AlphaFoldDB" id="A0A663F5H5"/>
<dbReference type="GeneTree" id="ENSGT00390000008658"/>
<dbReference type="Pfam" id="PF10184">
    <property type="entry name" value="DUF2358"/>
    <property type="match status" value="1"/>
</dbReference>
<dbReference type="InterPro" id="IPR018790">
    <property type="entry name" value="DUF2358"/>
</dbReference>
<name>A0A663F5H5_AQUCH</name>
<proteinExistence type="predicted"/>
<dbReference type="Proteomes" id="UP000472275">
    <property type="component" value="Unassembled WGS sequence"/>
</dbReference>
<reference evidence="2" key="1">
    <citation type="submission" date="2025-08" db="UniProtKB">
        <authorList>
            <consortium name="Ensembl"/>
        </authorList>
    </citation>
    <scope>IDENTIFICATION</scope>
</reference>
<keyword evidence="3" id="KW-1185">Reference proteome</keyword>
<accession>A0A663F5H5</accession>
<feature type="region of interest" description="Disordered" evidence="1">
    <location>
        <begin position="290"/>
        <end position="366"/>
    </location>
</feature>
<dbReference type="PANTHER" id="PTHR31094">
    <property type="entry name" value="RIKEN CDNA 2310061I04 GENE"/>
    <property type="match status" value="1"/>
</dbReference>
<feature type="compositionally biased region" description="Pro residues" evidence="1">
    <location>
        <begin position="20"/>
        <end position="39"/>
    </location>
</feature>
<sequence>MTPPWGSSIPGGPARCPLTQHPPPQIPPLGFPMVHPPPSWGSSISPPWGPSHPTPSPPQDLEPTRGHVSALPLLPPPAPSWPPPARLPGSPRLRALSPPEGMEGDITTVDGHREDDIAVCDGPATAVLLLLRPPSPFLAPAGPPRSPPPSMEEHLAVMHQKLQHELPNFFLKIPDYGLYSHDVEFINHLLHLHTRGRPMYQVAVALCRAVAWGYFASLRLEVLALTRHPEDWSIRARWRLTGLPLHLCLLRFYRRDKRHLLRSYDAFSTFFLNSQGLIRCHRVDKVRPGGHRGTPQCPSCPPPAPNFAPPPADASPHGRDRGQEAAGGSGGGGGTGRAGTGLTPRPEALCHLGGHLSPQIPVPFPP</sequence>
<dbReference type="InParanoid" id="A0A663F5H5"/>
<evidence type="ECO:0000256" key="1">
    <source>
        <dbReference type="SAM" id="MobiDB-lite"/>
    </source>
</evidence>
<feature type="compositionally biased region" description="Pro residues" evidence="1">
    <location>
        <begin position="47"/>
        <end position="60"/>
    </location>
</feature>
<feature type="compositionally biased region" description="Low complexity" evidence="1">
    <location>
        <begin position="87"/>
        <end position="99"/>
    </location>
</feature>
<feature type="compositionally biased region" description="Gly residues" evidence="1">
    <location>
        <begin position="325"/>
        <end position="339"/>
    </location>
</feature>
<feature type="region of interest" description="Disordered" evidence="1">
    <location>
        <begin position="1"/>
        <end position="100"/>
    </location>
</feature>
<evidence type="ECO:0000313" key="2">
    <source>
        <dbReference type="Ensembl" id="ENSACCP00020019091.1"/>
    </source>
</evidence>
<dbReference type="PANTHER" id="PTHR31094:SF2">
    <property type="entry name" value="RIKEN CDNA 2310061I04 GENE"/>
    <property type="match status" value="1"/>
</dbReference>
<feature type="compositionally biased region" description="Pro residues" evidence="1">
    <location>
        <begin position="73"/>
        <end position="86"/>
    </location>
</feature>
<gene>
    <name evidence="2" type="primary">C6orf136</name>
</gene>
<evidence type="ECO:0000313" key="3">
    <source>
        <dbReference type="Proteomes" id="UP000472275"/>
    </source>
</evidence>
<organism evidence="2 3">
    <name type="scientific">Aquila chrysaetos chrysaetos</name>
    <dbReference type="NCBI Taxonomy" id="223781"/>
    <lineage>
        <taxon>Eukaryota</taxon>
        <taxon>Metazoa</taxon>
        <taxon>Chordata</taxon>
        <taxon>Craniata</taxon>
        <taxon>Vertebrata</taxon>
        <taxon>Euteleostomi</taxon>
        <taxon>Archelosauria</taxon>
        <taxon>Archosauria</taxon>
        <taxon>Dinosauria</taxon>
        <taxon>Saurischia</taxon>
        <taxon>Theropoda</taxon>
        <taxon>Coelurosauria</taxon>
        <taxon>Aves</taxon>
        <taxon>Neognathae</taxon>
        <taxon>Neoaves</taxon>
        <taxon>Telluraves</taxon>
        <taxon>Accipitrimorphae</taxon>
        <taxon>Accipitriformes</taxon>
        <taxon>Accipitridae</taxon>
        <taxon>Accipitrinae</taxon>
        <taxon>Aquila</taxon>
    </lineage>
</organism>